<dbReference type="AlphaFoldDB" id="A0A6L5XME0"/>
<name>A0A6L5XME0_9BACT</name>
<evidence type="ECO:0000313" key="2">
    <source>
        <dbReference type="Proteomes" id="UP000477488"/>
    </source>
</evidence>
<organism evidence="1 2">
    <name type="scientific">Desulfovibrio porci</name>
    <dbReference type="NCBI Taxonomy" id="2605782"/>
    <lineage>
        <taxon>Bacteria</taxon>
        <taxon>Pseudomonadati</taxon>
        <taxon>Thermodesulfobacteriota</taxon>
        <taxon>Desulfovibrionia</taxon>
        <taxon>Desulfovibrionales</taxon>
        <taxon>Desulfovibrionaceae</taxon>
        <taxon>Desulfovibrio</taxon>
    </lineage>
</organism>
<protein>
    <submittedName>
        <fullName evidence="1">Uncharacterized protein</fullName>
    </submittedName>
</protein>
<evidence type="ECO:0000313" key="1">
    <source>
        <dbReference type="EMBL" id="MSS28169.1"/>
    </source>
</evidence>
<dbReference type="EMBL" id="VUMH01000008">
    <property type="protein sequence ID" value="MSS28169.1"/>
    <property type="molecule type" value="Genomic_DNA"/>
</dbReference>
<gene>
    <name evidence="1" type="ORF">FYJ44_09010</name>
</gene>
<keyword evidence="2" id="KW-1185">Reference proteome</keyword>
<dbReference type="Proteomes" id="UP000477488">
    <property type="component" value="Unassembled WGS sequence"/>
</dbReference>
<sequence length="82" mass="9978">MERPRTIHIWRDDNRQILLDVEGDKNYRTRVDRKVLEAFTKLVRQHPLAAWNNFKDQSCHAWLEERDRESFSLVIIWESGKN</sequence>
<reference evidence="1 2" key="1">
    <citation type="submission" date="2019-09" db="EMBL/GenBank/DDBJ databases">
        <title>In-depth cultivation of the pig gut microbiome towards novel bacterial diversity and tailored functional studies.</title>
        <authorList>
            <person name="Wylensek D."/>
            <person name="Hitch T.C.A."/>
            <person name="Clavel T."/>
        </authorList>
    </citation>
    <scope>NUCLEOTIDE SEQUENCE [LARGE SCALE GENOMIC DNA]</scope>
    <source>
        <strain evidence="1 2">PG-178-WT-4</strain>
    </source>
</reference>
<proteinExistence type="predicted"/>
<dbReference type="RefSeq" id="WP_154511316.1">
    <property type="nucleotide sequence ID" value="NZ_VUMH01000008.1"/>
</dbReference>
<comment type="caution">
    <text evidence="1">The sequence shown here is derived from an EMBL/GenBank/DDBJ whole genome shotgun (WGS) entry which is preliminary data.</text>
</comment>
<accession>A0A6L5XME0</accession>